<evidence type="ECO:0000256" key="1">
    <source>
        <dbReference type="ARBA" id="ARBA00003420"/>
    </source>
</evidence>
<evidence type="ECO:0000256" key="4">
    <source>
        <dbReference type="ARBA" id="ARBA00011182"/>
    </source>
</evidence>
<comment type="subunit">
    <text evidence="4">Homooligomer.</text>
</comment>
<proteinExistence type="inferred from homology"/>
<comment type="similarity">
    <text evidence="3">Belongs to the TPT transporter family. SLC35D subfamily.</text>
</comment>
<evidence type="ECO:0000313" key="11">
    <source>
        <dbReference type="Proteomes" id="UP000777438"/>
    </source>
</evidence>
<evidence type="ECO:0000256" key="3">
    <source>
        <dbReference type="ARBA" id="ARBA00010425"/>
    </source>
</evidence>
<reference evidence="10 11" key="1">
    <citation type="journal article" date="2021" name="Nat. Commun.">
        <title>Genetic determinants of endophytism in the Arabidopsis root mycobiome.</title>
        <authorList>
            <person name="Mesny F."/>
            <person name="Miyauchi S."/>
            <person name="Thiergart T."/>
            <person name="Pickel B."/>
            <person name="Atanasova L."/>
            <person name="Karlsson M."/>
            <person name="Huettel B."/>
            <person name="Barry K.W."/>
            <person name="Haridas S."/>
            <person name="Chen C."/>
            <person name="Bauer D."/>
            <person name="Andreopoulos W."/>
            <person name="Pangilinan J."/>
            <person name="LaButti K."/>
            <person name="Riley R."/>
            <person name="Lipzen A."/>
            <person name="Clum A."/>
            <person name="Drula E."/>
            <person name="Henrissat B."/>
            <person name="Kohler A."/>
            <person name="Grigoriev I.V."/>
            <person name="Martin F.M."/>
            <person name="Hacquard S."/>
        </authorList>
    </citation>
    <scope>NUCLEOTIDE SEQUENCE [LARGE SCALE GENOMIC DNA]</scope>
    <source>
        <strain evidence="10 11">MPI-CAGE-CH-0241</strain>
    </source>
</reference>
<evidence type="ECO:0000256" key="2">
    <source>
        <dbReference type="ARBA" id="ARBA00004477"/>
    </source>
</evidence>
<name>A0A9P9AHF3_9HYPO</name>
<comment type="caution">
    <text evidence="10">The sequence shown here is derived from an EMBL/GenBank/DDBJ whole genome shotgun (WGS) entry which is preliminary data.</text>
</comment>
<organism evidence="10 11">
    <name type="scientific">Thelonectria olida</name>
    <dbReference type="NCBI Taxonomy" id="1576542"/>
    <lineage>
        <taxon>Eukaryota</taxon>
        <taxon>Fungi</taxon>
        <taxon>Dikarya</taxon>
        <taxon>Ascomycota</taxon>
        <taxon>Pezizomycotina</taxon>
        <taxon>Sordariomycetes</taxon>
        <taxon>Hypocreomycetidae</taxon>
        <taxon>Hypocreales</taxon>
        <taxon>Nectriaceae</taxon>
        <taxon>Thelonectria</taxon>
    </lineage>
</organism>
<evidence type="ECO:0000256" key="8">
    <source>
        <dbReference type="SAM" id="Phobius"/>
    </source>
</evidence>
<feature type="transmembrane region" description="Helical" evidence="8">
    <location>
        <begin position="272"/>
        <end position="293"/>
    </location>
</feature>
<evidence type="ECO:0000313" key="10">
    <source>
        <dbReference type="EMBL" id="KAH6871210.1"/>
    </source>
</evidence>
<accession>A0A9P9AHF3</accession>
<comment type="function">
    <text evidence="1">Involved in the import of GDP-mannose from the cytoplasm into the Golgi lumen.</text>
</comment>
<keyword evidence="6 8" id="KW-1133">Transmembrane helix</keyword>
<dbReference type="PANTHER" id="PTHR11132">
    <property type="entry name" value="SOLUTE CARRIER FAMILY 35"/>
    <property type="match status" value="1"/>
</dbReference>
<dbReference type="AlphaFoldDB" id="A0A9P9AHF3"/>
<dbReference type="Proteomes" id="UP000777438">
    <property type="component" value="Unassembled WGS sequence"/>
</dbReference>
<feature type="transmembrane region" description="Helical" evidence="8">
    <location>
        <begin position="29"/>
        <end position="48"/>
    </location>
</feature>
<evidence type="ECO:0000256" key="5">
    <source>
        <dbReference type="ARBA" id="ARBA00022692"/>
    </source>
</evidence>
<keyword evidence="11" id="KW-1185">Reference proteome</keyword>
<keyword evidence="7 8" id="KW-0472">Membrane</keyword>
<feature type="transmembrane region" description="Helical" evidence="8">
    <location>
        <begin position="242"/>
        <end position="260"/>
    </location>
</feature>
<comment type="subcellular location">
    <subcellularLocation>
        <location evidence="2">Endoplasmic reticulum membrane</location>
        <topology evidence="2">Multi-pass membrane protein</topology>
    </subcellularLocation>
</comment>
<sequence>MEKDYSKLPAPASVRTPSARAESIVHTTIYMLAWILSSNSTILANKWLISSGGFGYPILLTCWHLVFSAFITQILAHTTTLLHSRHSLPISRRFYLRTILPIGLVASGSLVCTNFVYFWLSVAFLQMIKAATPVVMLFVSWMFGVADPTLGNVINIIIIAGGVGMASAGELHFSWIGVAFQFTGILFEATRVVLIQIMLRGEGMKMNPMVGLYYYAPVCAVINFLIACVVEIPYLSVAGMTTSGWIMLLFSAPIAFFLNYTSMALIGKTSGVVMSLAAVFKNILLVMCSVFIWRTKITGIQLRQPEQSHLPR</sequence>
<feature type="transmembrane region" description="Helical" evidence="8">
    <location>
        <begin position="211"/>
        <end position="236"/>
    </location>
</feature>
<protein>
    <recommendedName>
        <fullName evidence="9">Sugar phosphate transporter domain-containing protein</fullName>
    </recommendedName>
</protein>
<feature type="transmembrane region" description="Helical" evidence="8">
    <location>
        <begin position="94"/>
        <end position="117"/>
    </location>
</feature>
<feature type="transmembrane region" description="Helical" evidence="8">
    <location>
        <begin position="175"/>
        <end position="199"/>
    </location>
</feature>
<evidence type="ECO:0000259" key="9">
    <source>
        <dbReference type="Pfam" id="PF03151"/>
    </source>
</evidence>
<gene>
    <name evidence="10" type="ORF">B0T10DRAFT_611319</name>
</gene>
<evidence type="ECO:0000256" key="7">
    <source>
        <dbReference type="ARBA" id="ARBA00023136"/>
    </source>
</evidence>
<dbReference type="EMBL" id="JAGPYM010000058">
    <property type="protein sequence ID" value="KAH6871210.1"/>
    <property type="molecule type" value="Genomic_DNA"/>
</dbReference>
<dbReference type="GO" id="GO:0005789">
    <property type="term" value="C:endoplasmic reticulum membrane"/>
    <property type="evidence" value="ECO:0007669"/>
    <property type="project" value="UniProtKB-SubCell"/>
</dbReference>
<keyword evidence="5 8" id="KW-0812">Transmembrane</keyword>
<feature type="transmembrane region" description="Helical" evidence="8">
    <location>
        <begin position="54"/>
        <end position="82"/>
    </location>
</feature>
<feature type="domain" description="Sugar phosphate transporter" evidence="9">
    <location>
        <begin position="27"/>
        <end position="300"/>
    </location>
</feature>
<dbReference type="InterPro" id="IPR050186">
    <property type="entry name" value="TPT_transporter"/>
</dbReference>
<dbReference type="InterPro" id="IPR004853">
    <property type="entry name" value="Sugar_P_trans_dom"/>
</dbReference>
<evidence type="ECO:0000256" key="6">
    <source>
        <dbReference type="ARBA" id="ARBA00022989"/>
    </source>
</evidence>
<dbReference type="OrthoDB" id="6418713at2759"/>
<dbReference type="Pfam" id="PF03151">
    <property type="entry name" value="TPT"/>
    <property type="match status" value="1"/>
</dbReference>